<evidence type="ECO:0000313" key="1">
    <source>
        <dbReference type="EMBL" id="KZM26948.1"/>
    </source>
</evidence>
<dbReference type="OrthoDB" id="5355161at2759"/>
<organism evidence="1 2">
    <name type="scientific">Didymella rabiei</name>
    <name type="common">Chickpea ascochyta blight fungus</name>
    <name type="synonym">Mycosphaerella rabiei</name>
    <dbReference type="NCBI Taxonomy" id="5454"/>
    <lineage>
        <taxon>Eukaryota</taxon>
        <taxon>Fungi</taxon>
        <taxon>Dikarya</taxon>
        <taxon>Ascomycota</taxon>
        <taxon>Pezizomycotina</taxon>
        <taxon>Dothideomycetes</taxon>
        <taxon>Pleosporomycetidae</taxon>
        <taxon>Pleosporales</taxon>
        <taxon>Pleosporineae</taxon>
        <taxon>Didymellaceae</taxon>
        <taxon>Ascochyta</taxon>
    </lineage>
</organism>
<dbReference type="STRING" id="5454.A0A163KEP7"/>
<proteinExistence type="predicted"/>
<protein>
    <submittedName>
        <fullName evidence="1">Uncharacterized protein</fullName>
    </submittedName>
</protein>
<sequence length="249" mass="28293">MMVENNSTFWCHAMLYDEHMPRSLQDAHASCALYNARNDINTDFVARHIMSRVDELIAVPLPTDATEILAQAHALMLYQIMLVFGGDVQHYSHAEVLVPLLEAVDNLLLHLSTQQTDPINELSLYPSAAMRAVWKSFVFRETLRRTILSLFQFLALCRLLRGQFGSCTNELSHGNKVTLSAHLWSATTAFDNAVAWNEKKHFLVHDLDFTDVLRDARPDDIDSFGRTMLVGLQGIDDFKGWFYTRGGTF</sequence>
<dbReference type="Proteomes" id="UP000076837">
    <property type="component" value="Unassembled WGS sequence"/>
</dbReference>
<keyword evidence="2" id="KW-1185">Reference proteome</keyword>
<comment type="caution">
    <text evidence="1">The sequence shown here is derived from an EMBL/GenBank/DDBJ whole genome shotgun (WGS) entry which is preliminary data.</text>
</comment>
<name>A0A163KEP7_DIDRA</name>
<dbReference type="AlphaFoldDB" id="A0A163KEP7"/>
<accession>A0A163KEP7</accession>
<evidence type="ECO:0000313" key="2">
    <source>
        <dbReference type="Proteomes" id="UP000076837"/>
    </source>
</evidence>
<dbReference type="EMBL" id="JYNV01000083">
    <property type="protein sequence ID" value="KZM26948.1"/>
    <property type="molecule type" value="Genomic_DNA"/>
</dbReference>
<reference evidence="1 2" key="1">
    <citation type="journal article" date="2016" name="Sci. Rep.">
        <title>Draft genome sequencing and secretome analysis of fungal phytopathogen Ascochyta rabiei provides insight into the necrotrophic effector repertoire.</title>
        <authorList>
            <person name="Verma S."/>
            <person name="Gazara R.K."/>
            <person name="Nizam S."/>
            <person name="Parween S."/>
            <person name="Chattopadhyay D."/>
            <person name="Verma P.K."/>
        </authorList>
    </citation>
    <scope>NUCLEOTIDE SEQUENCE [LARGE SCALE GENOMIC DNA]</scope>
    <source>
        <strain evidence="1 2">ArDII</strain>
    </source>
</reference>
<gene>
    <name evidence="1" type="ORF">ST47_g1905</name>
</gene>